<accession>A0A0E9R135</accession>
<protein>
    <submittedName>
        <fullName evidence="1">Uncharacterized protein</fullName>
    </submittedName>
</protein>
<name>A0A0E9R135_ANGAN</name>
<reference evidence="1" key="2">
    <citation type="journal article" date="2015" name="Fish Shellfish Immunol.">
        <title>Early steps in the European eel (Anguilla anguilla)-Vibrio vulnificus interaction in the gills: Role of the RtxA13 toxin.</title>
        <authorList>
            <person name="Callol A."/>
            <person name="Pajuelo D."/>
            <person name="Ebbesson L."/>
            <person name="Teles M."/>
            <person name="MacKenzie S."/>
            <person name="Amaro C."/>
        </authorList>
    </citation>
    <scope>NUCLEOTIDE SEQUENCE</scope>
</reference>
<dbReference type="AlphaFoldDB" id="A0A0E9R135"/>
<proteinExistence type="predicted"/>
<organism evidence="1">
    <name type="scientific">Anguilla anguilla</name>
    <name type="common">European freshwater eel</name>
    <name type="synonym">Muraena anguilla</name>
    <dbReference type="NCBI Taxonomy" id="7936"/>
    <lineage>
        <taxon>Eukaryota</taxon>
        <taxon>Metazoa</taxon>
        <taxon>Chordata</taxon>
        <taxon>Craniata</taxon>
        <taxon>Vertebrata</taxon>
        <taxon>Euteleostomi</taxon>
        <taxon>Actinopterygii</taxon>
        <taxon>Neopterygii</taxon>
        <taxon>Teleostei</taxon>
        <taxon>Anguilliformes</taxon>
        <taxon>Anguillidae</taxon>
        <taxon>Anguilla</taxon>
    </lineage>
</organism>
<evidence type="ECO:0000313" key="1">
    <source>
        <dbReference type="EMBL" id="JAH22804.1"/>
    </source>
</evidence>
<reference evidence="1" key="1">
    <citation type="submission" date="2014-11" db="EMBL/GenBank/DDBJ databases">
        <authorList>
            <person name="Amaro Gonzalez C."/>
        </authorList>
    </citation>
    <scope>NUCLEOTIDE SEQUENCE</scope>
</reference>
<dbReference type="EMBL" id="GBXM01085773">
    <property type="protein sequence ID" value="JAH22804.1"/>
    <property type="molecule type" value="Transcribed_RNA"/>
</dbReference>
<sequence length="41" mass="4997">MQELIKEMILGRHKQNIFCLVSWQTFGILMQKSQLAFFFKY</sequence>